<sequence length="113" mass="13126">MQLRPNETIVKENIAANLFRGIEGVGGRLTITNERFYFQPHSLNIQTQPLELNLKDIAAVEKRNTLYVIPNGMKIKMYDGQEHKFVVWKRAELIGLIQDTKMKQKMTVIIKTR</sequence>
<dbReference type="RefSeq" id="WP_106841396.1">
    <property type="nucleotide sequence ID" value="NZ_JBCNIW010000031.1"/>
</dbReference>
<reference evidence="2 3" key="1">
    <citation type="submission" date="2018-03" db="EMBL/GenBank/DDBJ databases">
        <title>Brevisbacillus phylogenomics.</title>
        <authorList>
            <person name="Dunlap C."/>
        </authorList>
    </citation>
    <scope>NUCLEOTIDE SEQUENCE [LARGE SCALE GENOMIC DNA]</scope>
    <source>
        <strain evidence="2 3">NRRL NRS-1210</strain>
    </source>
</reference>
<dbReference type="Pfam" id="PF02893">
    <property type="entry name" value="GRAM"/>
    <property type="match status" value="1"/>
</dbReference>
<accession>A0A2P7UN09</accession>
<proteinExistence type="predicted"/>
<dbReference type="OrthoDB" id="2085436at2"/>
<evidence type="ECO:0000313" key="2">
    <source>
        <dbReference type="EMBL" id="PSJ88295.1"/>
    </source>
</evidence>
<dbReference type="EMBL" id="PXZM01000045">
    <property type="protein sequence ID" value="PSJ88295.1"/>
    <property type="molecule type" value="Genomic_DNA"/>
</dbReference>
<dbReference type="Gene3D" id="2.30.29.30">
    <property type="entry name" value="Pleckstrin-homology domain (PH domain)/Phosphotyrosine-binding domain (PTB)"/>
    <property type="match status" value="1"/>
</dbReference>
<comment type="caution">
    <text evidence="2">The sequence shown here is derived from an EMBL/GenBank/DDBJ whole genome shotgun (WGS) entry which is preliminary data.</text>
</comment>
<evidence type="ECO:0000259" key="1">
    <source>
        <dbReference type="Pfam" id="PF02893"/>
    </source>
</evidence>
<evidence type="ECO:0000313" key="3">
    <source>
        <dbReference type="Proteomes" id="UP000240419"/>
    </source>
</evidence>
<dbReference type="Proteomes" id="UP000240419">
    <property type="component" value="Unassembled WGS sequence"/>
</dbReference>
<keyword evidence="3" id="KW-1185">Reference proteome</keyword>
<dbReference type="AlphaFoldDB" id="A0A2P7UN09"/>
<dbReference type="InterPro" id="IPR004182">
    <property type="entry name" value="GRAM"/>
</dbReference>
<feature type="domain" description="GRAM" evidence="1">
    <location>
        <begin position="3"/>
        <end position="85"/>
    </location>
</feature>
<protein>
    <recommendedName>
        <fullName evidence="1">GRAM domain-containing protein</fullName>
    </recommendedName>
</protein>
<organism evidence="2 3">
    <name type="scientific">Brevibacillus fortis</name>
    <dbReference type="NCBI Taxonomy" id="2126352"/>
    <lineage>
        <taxon>Bacteria</taxon>
        <taxon>Bacillati</taxon>
        <taxon>Bacillota</taxon>
        <taxon>Bacilli</taxon>
        <taxon>Bacillales</taxon>
        <taxon>Paenibacillaceae</taxon>
        <taxon>Brevibacillus</taxon>
    </lineage>
</organism>
<dbReference type="InterPro" id="IPR011993">
    <property type="entry name" value="PH-like_dom_sf"/>
</dbReference>
<gene>
    <name evidence="2" type="ORF">C7R93_25395</name>
</gene>
<name>A0A2P7UN09_9BACL</name>